<dbReference type="EMBL" id="JACRJB010000001">
    <property type="protein sequence ID" value="MBI5127798.1"/>
    <property type="molecule type" value="Genomic_DNA"/>
</dbReference>
<proteinExistence type="predicted"/>
<reference evidence="1" key="1">
    <citation type="submission" date="2020-07" db="EMBL/GenBank/DDBJ databases">
        <title>Huge and variable diversity of episymbiotic CPR bacteria and DPANN archaea in groundwater ecosystems.</title>
        <authorList>
            <person name="He C.Y."/>
            <person name="Keren R."/>
            <person name="Whittaker M."/>
            <person name="Farag I.F."/>
            <person name="Doudna J."/>
            <person name="Cate J.H.D."/>
            <person name="Banfield J.F."/>
        </authorList>
    </citation>
    <scope>NUCLEOTIDE SEQUENCE</scope>
    <source>
        <strain evidence="1">NC_groundwater_1818_Pr3_B-0.1um_66_35</strain>
    </source>
</reference>
<evidence type="ECO:0000313" key="2">
    <source>
        <dbReference type="Proteomes" id="UP000782519"/>
    </source>
</evidence>
<comment type="caution">
    <text evidence="1">The sequence shown here is derived from an EMBL/GenBank/DDBJ whole genome shotgun (WGS) entry which is preliminary data.</text>
</comment>
<feature type="non-terminal residue" evidence="1">
    <location>
        <position position="1"/>
    </location>
</feature>
<sequence>QYKQRSICECIHARWRNWGLRQLLVRGTAKVRAIVLWHALANNLLQGHRLATA</sequence>
<name>A0A933RT41_RHOPL</name>
<dbReference type="Proteomes" id="UP000782519">
    <property type="component" value="Unassembled WGS sequence"/>
</dbReference>
<organism evidence="1 2">
    <name type="scientific">Rhodopseudomonas palustris</name>
    <dbReference type="NCBI Taxonomy" id="1076"/>
    <lineage>
        <taxon>Bacteria</taxon>
        <taxon>Pseudomonadati</taxon>
        <taxon>Pseudomonadota</taxon>
        <taxon>Alphaproteobacteria</taxon>
        <taxon>Hyphomicrobiales</taxon>
        <taxon>Nitrobacteraceae</taxon>
        <taxon>Rhodopseudomonas</taxon>
    </lineage>
</organism>
<gene>
    <name evidence="1" type="ORF">HZA66_00005</name>
</gene>
<accession>A0A933RT41</accession>
<protein>
    <submittedName>
        <fullName evidence="1">IS5/IS1182 family transposase</fullName>
    </submittedName>
</protein>
<evidence type="ECO:0000313" key="1">
    <source>
        <dbReference type="EMBL" id="MBI5127798.1"/>
    </source>
</evidence>
<dbReference type="AlphaFoldDB" id="A0A933RT41"/>